<sequence>MMKAKVQFMELQLLKLVKGDKRLSKSGVVLKQVEGNPDFILFCQSLNSILAPVKGLGVFNEPTRLGPNLVHVYLHFNELHNEKMEGPKKRKAQDQP</sequence>
<dbReference type="EMBL" id="JBHFFA010000001">
    <property type="protein sequence ID" value="KAL2653383.1"/>
    <property type="molecule type" value="Genomic_DNA"/>
</dbReference>
<accession>A0ABD1ZPK4</accession>
<comment type="caution">
    <text evidence="1">The sequence shown here is derived from an EMBL/GenBank/DDBJ whole genome shotgun (WGS) entry which is preliminary data.</text>
</comment>
<protein>
    <submittedName>
        <fullName evidence="1">Uncharacterized protein</fullName>
    </submittedName>
</protein>
<evidence type="ECO:0000313" key="1">
    <source>
        <dbReference type="EMBL" id="KAL2653383.1"/>
    </source>
</evidence>
<dbReference type="AlphaFoldDB" id="A0ABD1ZPK4"/>
<evidence type="ECO:0000313" key="2">
    <source>
        <dbReference type="Proteomes" id="UP001605036"/>
    </source>
</evidence>
<keyword evidence="2" id="KW-1185">Reference proteome</keyword>
<dbReference type="Proteomes" id="UP001605036">
    <property type="component" value="Unassembled WGS sequence"/>
</dbReference>
<gene>
    <name evidence="1" type="ORF">R1flu_021511</name>
</gene>
<name>A0ABD1ZPK4_9MARC</name>
<organism evidence="1 2">
    <name type="scientific">Riccia fluitans</name>
    <dbReference type="NCBI Taxonomy" id="41844"/>
    <lineage>
        <taxon>Eukaryota</taxon>
        <taxon>Viridiplantae</taxon>
        <taxon>Streptophyta</taxon>
        <taxon>Embryophyta</taxon>
        <taxon>Marchantiophyta</taxon>
        <taxon>Marchantiopsida</taxon>
        <taxon>Marchantiidae</taxon>
        <taxon>Marchantiales</taxon>
        <taxon>Ricciaceae</taxon>
        <taxon>Riccia</taxon>
    </lineage>
</organism>
<reference evidence="1 2" key="1">
    <citation type="submission" date="2024-09" db="EMBL/GenBank/DDBJ databases">
        <title>Chromosome-scale assembly of Riccia fluitans.</title>
        <authorList>
            <person name="Paukszto L."/>
            <person name="Sawicki J."/>
            <person name="Karawczyk K."/>
            <person name="Piernik-Szablinska J."/>
            <person name="Szczecinska M."/>
            <person name="Mazdziarz M."/>
        </authorList>
    </citation>
    <scope>NUCLEOTIDE SEQUENCE [LARGE SCALE GENOMIC DNA]</scope>
    <source>
        <strain evidence="1">Rf_01</strain>
        <tissue evidence="1">Aerial parts of the thallus</tissue>
    </source>
</reference>
<proteinExistence type="predicted"/>